<reference evidence="2 3" key="1">
    <citation type="submission" date="2019-06" db="EMBL/GenBank/DDBJ databases">
        <title>Sequencing the genomes of 1000 actinobacteria strains.</title>
        <authorList>
            <person name="Klenk H.-P."/>
        </authorList>
    </citation>
    <scope>NUCLEOTIDE SEQUENCE [LARGE SCALE GENOMIC DNA]</scope>
    <source>
        <strain evidence="2 3">DSM 45456</strain>
    </source>
</reference>
<dbReference type="PROSITE" id="PS51257">
    <property type="entry name" value="PROKAR_LIPOPROTEIN"/>
    <property type="match status" value="1"/>
</dbReference>
<dbReference type="Proteomes" id="UP000316628">
    <property type="component" value="Unassembled WGS sequence"/>
</dbReference>
<dbReference type="EMBL" id="VFPP01000001">
    <property type="protein sequence ID" value="TQM81558.1"/>
    <property type="molecule type" value="Genomic_DNA"/>
</dbReference>
<dbReference type="AlphaFoldDB" id="A0A543JFC8"/>
<sequence length="299" mass="32737">MTRSKLLLAVCSLLAVAACTGGPVAPTGPVDPAATAAEEPPVAEVPDVAGARQYDLPLDRYQMTHEEGLAIASATQTLTAECLRRFGFTPKTFPVPRDPAATDRRYGINVHEEVDRFGYHPPPEQLVEKPDYRPSEAEHRVALGQDVDHHNGQDVPEGGCMGEARRKLYGDDGVPSGQDPASAAALDAESGARYRQDSRVLEVYRKWSGCMEESGYDYADPWAANNDRRWTESDSTTTTEIAVAKADLACRDEHRVVSVSLAVEAAYQTRMVEQNSVRLDAERDRNQTAVRRAVELVGR</sequence>
<accession>A0A543JFC8</accession>
<evidence type="ECO:0000313" key="3">
    <source>
        <dbReference type="Proteomes" id="UP000316628"/>
    </source>
</evidence>
<evidence type="ECO:0008006" key="4">
    <source>
        <dbReference type="Google" id="ProtNLM"/>
    </source>
</evidence>
<feature type="chain" id="PRO_5038524839" description="Lipoprotein" evidence="1">
    <location>
        <begin position="18"/>
        <end position="299"/>
    </location>
</feature>
<organism evidence="2 3">
    <name type="scientific">Saccharothrix saharensis</name>
    <dbReference type="NCBI Taxonomy" id="571190"/>
    <lineage>
        <taxon>Bacteria</taxon>
        <taxon>Bacillati</taxon>
        <taxon>Actinomycetota</taxon>
        <taxon>Actinomycetes</taxon>
        <taxon>Pseudonocardiales</taxon>
        <taxon>Pseudonocardiaceae</taxon>
        <taxon>Saccharothrix</taxon>
    </lineage>
</organism>
<proteinExistence type="predicted"/>
<evidence type="ECO:0000313" key="2">
    <source>
        <dbReference type="EMBL" id="TQM81558.1"/>
    </source>
</evidence>
<dbReference type="RefSeq" id="WP_141979503.1">
    <property type="nucleotide sequence ID" value="NZ_VFPP01000001.1"/>
</dbReference>
<keyword evidence="1" id="KW-0732">Signal</keyword>
<dbReference type="OrthoDB" id="4800194at2"/>
<evidence type="ECO:0000256" key="1">
    <source>
        <dbReference type="SAM" id="SignalP"/>
    </source>
</evidence>
<gene>
    <name evidence="2" type="ORF">FHX81_3925</name>
</gene>
<protein>
    <recommendedName>
        <fullName evidence="4">Lipoprotein</fullName>
    </recommendedName>
</protein>
<name>A0A543JFC8_9PSEU</name>
<feature type="signal peptide" evidence="1">
    <location>
        <begin position="1"/>
        <end position="17"/>
    </location>
</feature>
<comment type="caution">
    <text evidence="2">The sequence shown here is derived from an EMBL/GenBank/DDBJ whole genome shotgun (WGS) entry which is preliminary data.</text>
</comment>
<keyword evidence="3" id="KW-1185">Reference proteome</keyword>